<dbReference type="InterPro" id="IPR011051">
    <property type="entry name" value="RmlC_Cupin_sf"/>
</dbReference>
<dbReference type="Proteomes" id="UP000075430">
    <property type="component" value="Unassembled WGS sequence"/>
</dbReference>
<dbReference type="SUPFAM" id="SSF51182">
    <property type="entry name" value="RmlC-like cupins"/>
    <property type="match status" value="1"/>
</dbReference>
<dbReference type="STRING" id="1793963.AXI58_00740"/>
<dbReference type="PANTHER" id="PTHR36440">
    <property type="entry name" value="PUTATIVE (AFU_ORTHOLOGUE AFUA_8G07350)-RELATED"/>
    <property type="match status" value="1"/>
</dbReference>
<sequence length="156" mass="17668">MADKSKQDGREYFFMGSKVGILMDGQETEGRLALVQHLEKRGGEPPFHIHYNEDELLQIQEGELTFFLGDKQFDAAAGDFVFLPKGIPHRFEVKTEEVKFLVTAVPAGYESFVQEVGRPVLSDSDQPTIPTKDDIARLIKVGKKYNMSFLIDGEWK</sequence>
<dbReference type="Gene3D" id="2.60.120.10">
    <property type="entry name" value="Jelly Rolls"/>
    <property type="match status" value="1"/>
</dbReference>
<dbReference type="PANTHER" id="PTHR36440:SF1">
    <property type="entry name" value="PUTATIVE (AFU_ORTHOLOGUE AFUA_8G07350)-RELATED"/>
    <property type="match status" value="1"/>
</dbReference>
<comment type="caution">
    <text evidence="2">The sequence shown here is derived from an EMBL/GenBank/DDBJ whole genome shotgun (WGS) entry which is preliminary data.</text>
</comment>
<protein>
    <recommendedName>
        <fullName evidence="1">Cupin type-2 domain-containing protein</fullName>
    </recommendedName>
</protein>
<name>A0A150F7R0_9BACI</name>
<proteinExistence type="predicted"/>
<evidence type="ECO:0000313" key="3">
    <source>
        <dbReference type="Proteomes" id="UP000075430"/>
    </source>
</evidence>
<organism evidence="2 3">
    <name type="scientific">Bacillus nakamurai</name>
    <dbReference type="NCBI Taxonomy" id="1793963"/>
    <lineage>
        <taxon>Bacteria</taxon>
        <taxon>Bacillati</taxon>
        <taxon>Bacillota</taxon>
        <taxon>Bacilli</taxon>
        <taxon>Bacillales</taxon>
        <taxon>Bacillaceae</taxon>
        <taxon>Bacillus</taxon>
    </lineage>
</organism>
<evidence type="ECO:0000259" key="1">
    <source>
        <dbReference type="Pfam" id="PF07883"/>
    </source>
</evidence>
<reference evidence="3" key="1">
    <citation type="submission" date="2016-02" db="EMBL/GenBank/DDBJ databases">
        <authorList>
            <person name="Dunlap C."/>
        </authorList>
    </citation>
    <scope>NUCLEOTIDE SEQUENCE [LARGE SCALE GENOMIC DNA]</scope>
    <source>
        <strain evidence="3">NRRL B-41092</strain>
    </source>
</reference>
<keyword evidence="3" id="KW-1185">Reference proteome</keyword>
<gene>
    <name evidence="2" type="ORF">AXI58_00740</name>
</gene>
<feature type="domain" description="Cupin type-2" evidence="1">
    <location>
        <begin position="36"/>
        <end position="102"/>
    </location>
</feature>
<dbReference type="InterPro" id="IPR014710">
    <property type="entry name" value="RmlC-like_jellyroll"/>
</dbReference>
<evidence type="ECO:0000313" key="2">
    <source>
        <dbReference type="EMBL" id="KXZ20530.1"/>
    </source>
</evidence>
<dbReference type="EMBL" id="LSBA01000012">
    <property type="protein sequence ID" value="KXZ20530.1"/>
    <property type="molecule type" value="Genomic_DNA"/>
</dbReference>
<dbReference type="AlphaFoldDB" id="A0A150F7R0"/>
<accession>A0A150F7R0</accession>
<dbReference type="InterPro" id="IPR053146">
    <property type="entry name" value="QDO-like"/>
</dbReference>
<dbReference type="RefSeq" id="WP_061521525.1">
    <property type="nucleotide sequence ID" value="NZ_LSBA01000012.1"/>
</dbReference>
<dbReference type="InterPro" id="IPR013096">
    <property type="entry name" value="Cupin_2"/>
</dbReference>
<dbReference type="Pfam" id="PF07883">
    <property type="entry name" value="Cupin_2"/>
    <property type="match status" value="1"/>
</dbReference>